<organism evidence="3 4">
    <name type="scientific">Marinobacterium weihaiense</name>
    <dbReference type="NCBI Taxonomy" id="2851016"/>
    <lineage>
        <taxon>Bacteria</taxon>
        <taxon>Pseudomonadati</taxon>
        <taxon>Pseudomonadota</taxon>
        <taxon>Gammaproteobacteria</taxon>
        <taxon>Oceanospirillales</taxon>
        <taxon>Oceanospirillaceae</taxon>
        <taxon>Marinobacterium</taxon>
    </lineage>
</organism>
<keyword evidence="4" id="KW-1185">Reference proteome</keyword>
<protein>
    <submittedName>
        <fullName evidence="3">Integrase domain-containing protein</fullName>
    </submittedName>
</protein>
<sequence>MARNNKRKRCQKVNFGLGRTIMFAVAVVLNLYYGGGHYKTRATHVSRFRKFANFLEQYGIQDVRQVGAEHAQAYANHLVSLLDAGSISLDYAKNLVSTFNVVMKAFRRDKTIKINASDYFSSRSYVRKMIPDVNDASIQEAIEIMEMRGEKRAVALLKIIRFFGLRLREGILADLDRWWNEYQKTGYVNVIDGTKGGRKSPDRQIRVTEEGKAALEYAISVRPKDSKNLLAENETLIGFVNTVVKRMRSILKEYGIVNIREVRTYFMIELFEAVTGLKAPVRDRSTLENEDLLRQGYEAVARAAGHHRIGVARAYVG</sequence>
<dbReference type="InterPro" id="IPR024456">
    <property type="entry name" value="Integrase_catalytic_putative"/>
</dbReference>
<evidence type="ECO:0000256" key="1">
    <source>
        <dbReference type="SAM" id="Phobius"/>
    </source>
</evidence>
<dbReference type="EMBL" id="JAHQZT010000015">
    <property type="protein sequence ID" value="MBV0934068.1"/>
    <property type="molecule type" value="Genomic_DNA"/>
</dbReference>
<accession>A0ABS6MCR0</accession>
<dbReference type="Pfam" id="PF12835">
    <property type="entry name" value="Integrase_1"/>
    <property type="match status" value="1"/>
</dbReference>
<reference evidence="3 4" key="1">
    <citation type="submission" date="2021-06" db="EMBL/GenBank/DDBJ databases">
        <title>Bacterium isolated from marine sediment.</title>
        <authorList>
            <person name="Zhu K.-L."/>
            <person name="Du Z.-J."/>
            <person name="Liang Q.-Y."/>
        </authorList>
    </citation>
    <scope>NUCLEOTIDE SEQUENCE [LARGE SCALE GENOMIC DNA]</scope>
    <source>
        <strain evidence="3 4">A346</strain>
    </source>
</reference>
<evidence type="ECO:0000313" key="3">
    <source>
        <dbReference type="EMBL" id="MBV0934068.1"/>
    </source>
</evidence>
<evidence type="ECO:0000259" key="2">
    <source>
        <dbReference type="Pfam" id="PF12835"/>
    </source>
</evidence>
<keyword evidence="1" id="KW-0812">Transmembrane</keyword>
<evidence type="ECO:0000313" key="4">
    <source>
        <dbReference type="Proteomes" id="UP000755551"/>
    </source>
</evidence>
<dbReference type="RefSeq" id="WP_217335477.1">
    <property type="nucleotide sequence ID" value="NZ_JAHQZT010000015.1"/>
</dbReference>
<dbReference type="Proteomes" id="UP000755551">
    <property type="component" value="Unassembled WGS sequence"/>
</dbReference>
<name>A0ABS6MCR0_9GAMM</name>
<keyword evidence="1" id="KW-0472">Membrane</keyword>
<keyword evidence="1" id="KW-1133">Transmembrane helix</keyword>
<proteinExistence type="predicted"/>
<comment type="caution">
    <text evidence="3">The sequence shown here is derived from an EMBL/GenBank/DDBJ whole genome shotgun (WGS) entry which is preliminary data.</text>
</comment>
<feature type="transmembrane region" description="Helical" evidence="1">
    <location>
        <begin position="12"/>
        <end position="33"/>
    </location>
</feature>
<gene>
    <name evidence="3" type="ORF">KTN04_12030</name>
</gene>
<feature type="domain" description="Integrase catalytic" evidence="2">
    <location>
        <begin position="133"/>
        <end position="231"/>
    </location>
</feature>